<name>A0A4Q0YPM3_9GAMM</name>
<organism evidence="2 3">
    <name type="scientific">Veronia nyctiphanis</name>
    <dbReference type="NCBI Taxonomy" id="1278244"/>
    <lineage>
        <taxon>Bacteria</taxon>
        <taxon>Pseudomonadati</taxon>
        <taxon>Pseudomonadota</taxon>
        <taxon>Gammaproteobacteria</taxon>
        <taxon>Vibrionales</taxon>
        <taxon>Vibrionaceae</taxon>
        <taxon>Veronia</taxon>
    </lineage>
</organism>
<sequence>MNVASLLPVSKLLPLSVDVQEAIDALSPSGKLTDLRLQYQPGEDITYSAMLNNVSFNHWSYLPKTQGLGLRLAGSGTKGVALLSMKDQKLLYGDFFQAPLRIESGDVALRWQQSNDIVQVWSDRVSVASPVMNVEGQFLLELPKEGSPWLSFYSEAELEDVSQTWRYLPKRALGSNLTEYLSKALQAGHIHKAKLVWNGALNQFPYKEHQGVFQAGVPLHEGTFQFLDTWPAVSDIDADLLFDNESLFIDANKANFARISSDKVSGRLVLDGESPLYLDIKADGKSVMPPL</sequence>
<keyword evidence="3" id="KW-1185">Reference proteome</keyword>
<dbReference type="RefSeq" id="WP_129123538.1">
    <property type="nucleotide sequence ID" value="NZ_PEIB01000029.1"/>
</dbReference>
<dbReference type="InterPro" id="IPR011836">
    <property type="entry name" value="YhdP"/>
</dbReference>
<evidence type="ECO:0000259" key="1">
    <source>
        <dbReference type="Pfam" id="PF13116"/>
    </source>
</evidence>
<dbReference type="PANTHER" id="PTHR38690">
    <property type="entry name" value="PROTEASE-RELATED"/>
    <property type="match status" value="1"/>
</dbReference>
<dbReference type="AlphaFoldDB" id="A0A4Q0YPM3"/>
<evidence type="ECO:0000313" key="3">
    <source>
        <dbReference type="Proteomes" id="UP000290287"/>
    </source>
</evidence>
<dbReference type="Pfam" id="PF13116">
    <property type="entry name" value="YhdP"/>
    <property type="match status" value="1"/>
</dbReference>
<dbReference type="InterPro" id="IPR025263">
    <property type="entry name" value="YhdP_central"/>
</dbReference>
<evidence type="ECO:0000313" key="2">
    <source>
        <dbReference type="EMBL" id="RXJ71934.1"/>
    </source>
</evidence>
<dbReference type="PANTHER" id="PTHR38690:SF1">
    <property type="entry name" value="PROTEASE"/>
    <property type="match status" value="1"/>
</dbReference>
<dbReference type="EMBL" id="PEIB01000029">
    <property type="protein sequence ID" value="RXJ71934.1"/>
    <property type="molecule type" value="Genomic_DNA"/>
</dbReference>
<dbReference type="OrthoDB" id="9762238at2"/>
<comment type="caution">
    <text evidence="2">The sequence shown here is derived from an EMBL/GenBank/DDBJ whole genome shotgun (WGS) entry which is preliminary data.</text>
</comment>
<proteinExistence type="predicted"/>
<protein>
    <recommendedName>
        <fullName evidence="1">YhdP central domain-containing protein</fullName>
    </recommendedName>
</protein>
<dbReference type="Proteomes" id="UP000290287">
    <property type="component" value="Unassembled WGS sequence"/>
</dbReference>
<reference evidence="2 3" key="1">
    <citation type="submission" date="2017-10" db="EMBL/GenBank/DDBJ databases">
        <title>Nyctiphanis sp. nov., isolated from the stomach of the euphausiid Nyctiphanes simplex (Hansen, 1911) in the Gulf of California.</title>
        <authorList>
            <person name="Gomez-Gil B."/>
            <person name="Aguilar-Mendez M."/>
            <person name="Lopez-Cortes A."/>
            <person name="Gomez-Gutierrez J."/>
            <person name="Roque A."/>
            <person name="Lang E."/>
            <person name="Gonzalez-Castillo A."/>
        </authorList>
    </citation>
    <scope>NUCLEOTIDE SEQUENCE [LARGE SCALE GENOMIC DNA]</scope>
    <source>
        <strain evidence="2 3">CAIM 600</strain>
    </source>
</reference>
<gene>
    <name evidence="2" type="ORF">CS022_18835</name>
</gene>
<feature type="domain" description="YhdP central" evidence="1">
    <location>
        <begin position="2"/>
        <end position="284"/>
    </location>
</feature>
<accession>A0A4Q0YPM3</accession>